<dbReference type="PANTHER" id="PTHR12934:SF11">
    <property type="entry name" value="LARGE RIBOSOMAL SUBUNIT PROTEIN UL15M"/>
    <property type="match status" value="1"/>
</dbReference>
<keyword evidence="2 4" id="KW-0689">Ribosomal protein</keyword>
<dbReference type="PANTHER" id="PTHR12934">
    <property type="entry name" value="50S RIBOSOMAL PROTEIN L15"/>
    <property type="match status" value="1"/>
</dbReference>
<evidence type="ECO:0000256" key="1">
    <source>
        <dbReference type="ARBA" id="ARBA00007320"/>
    </source>
</evidence>
<keyword evidence="4" id="KW-0694">RNA-binding</keyword>
<dbReference type="GO" id="GO:0006412">
    <property type="term" value="P:translation"/>
    <property type="evidence" value="ECO:0007669"/>
    <property type="project" value="UniProtKB-UniRule"/>
</dbReference>
<feature type="domain" description="Large ribosomal subunit protein uL15/eL18" evidence="6">
    <location>
        <begin position="79"/>
        <end position="148"/>
    </location>
</feature>
<gene>
    <name evidence="4 7" type="primary">rplO</name>
    <name evidence="7" type="ORF">CO054_00695</name>
</gene>
<keyword evidence="4" id="KW-0699">rRNA-binding</keyword>
<dbReference type="SUPFAM" id="SSF52080">
    <property type="entry name" value="Ribosomal proteins L15p and L18e"/>
    <property type="match status" value="1"/>
</dbReference>
<comment type="function">
    <text evidence="4">Binds to the 23S rRNA.</text>
</comment>
<protein>
    <recommendedName>
        <fullName evidence="4">Large ribosomal subunit protein uL15</fullName>
    </recommendedName>
</protein>
<evidence type="ECO:0000256" key="2">
    <source>
        <dbReference type="ARBA" id="ARBA00022980"/>
    </source>
</evidence>
<dbReference type="GO" id="GO:0022625">
    <property type="term" value="C:cytosolic large ribosomal subunit"/>
    <property type="evidence" value="ECO:0007669"/>
    <property type="project" value="TreeGrafter"/>
</dbReference>
<reference evidence="8" key="1">
    <citation type="submission" date="2017-09" db="EMBL/GenBank/DDBJ databases">
        <title>Depth-based differentiation of microbial function through sediment-hosted aquifers and enrichment of novel symbionts in the deep terrestrial subsurface.</title>
        <authorList>
            <person name="Probst A.J."/>
            <person name="Ladd B."/>
            <person name="Jarett J.K."/>
            <person name="Geller-Mcgrath D.E."/>
            <person name="Sieber C.M.K."/>
            <person name="Emerson J.B."/>
            <person name="Anantharaman K."/>
            <person name="Thomas B.C."/>
            <person name="Malmstrom R."/>
            <person name="Stieglmeier M."/>
            <person name="Klingl A."/>
            <person name="Woyke T."/>
            <person name="Ryan C.M."/>
            <person name="Banfield J.F."/>
        </authorList>
    </citation>
    <scope>NUCLEOTIDE SEQUENCE [LARGE SCALE GENOMIC DNA]</scope>
</reference>
<dbReference type="Proteomes" id="UP000229816">
    <property type="component" value="Unassembled WGS sequence"/>
</dbReference>
<dbReference type="EMBL" id="PFSF01000015">
    <property type="protein sequence ID" value="PJC28334.1"/>
    <property type="molecule type" value="Genomic_DNA"/>
</dbReference>
<dbReference type="InterPro" id="IPR030878">
    <property type="entry name" value="Ribosomal_uL15"/>
</dbReference>
<dbReference type="NCBIfam" id="TIGR01071">
    <property type="entry name" value="rplO_bact"/>
    <property type="match status" value="1"/>
</dbReference>
<dbReference type="InterPro" id="IPR036227">
    <property type="entry name" value="Ribosomal_uL15/eL18_sf"/>
</dbReference>
<comment type="subunit">
    <text evidence="4">Part of the 50S ribosomal subunit.</text>
</comment>
<comment type="caution">
    <text evidence="7">The sequence shown here is derived from an EMBL/GenBank/DDBJ whole genome shotgun (WGS) entry which is preliminary data.</text>
</comment>
<proteinExistence type="inferred from homology"/>
<dbReference type="PROSITE" id="PS00475">
    <property type="entry name" value="RIBOSOMAL_L15"/>
    <property type="match status" value="1"/>
</dbReference>
<evidence type="ECO:0000259" key="6">
    <source>
        <dbReference type="Pfam" id="PF00828"/>
    </source>
</evidence>
<dbReference type="Gene3D" id="3.100.10.10">
    <property type="match status" value="1"/>
</dbReference>
<dbReference type="InterPro" id="IPR021131">
    <property type="entry name" value="Ribosomal_uL15/eL18"/>
</dbReference>
<dbReference type="AlphaFoldDB" id="A0A2M8ET90"/>
<evidence type="ECO:0000256" key="5">
    <source>
        <dbReference type="RuleBase" id="RU003888"/>
    </source>
</evidence>
<keyword evidence="3 4" id="KW-0687">Ribonucleoprotein</keyword>
<dbReference type="InterPro" id="IPR005749">
    <property type="entry name" value="Ribosomal_uL15_bac-type"/>
</dbReference>
<dbReference type="HAMAP" id="MF_01341">
    <property type="entry name" value="Ribosomal_uL15"/>
    <property type="match status" value="1"/>
</dbReference>
<comment type="similarity">
    <text evidence="1 4 5">Belongs to the universal ribosomal protein uL15 family.</text>
</comment>
<dbReference type="GO" id="GO:0019843">
    <property type="term" value="F:rRNA binding"/>
    <property type="evidence" value="ECO:0007669"/>
    <property type="project" value="UniProtKB-UniRule"/>
</dbReference>
<organism evidence="7 8">
    <name type="scientific">Candidatus Shapirobacteria bacterium CG_4_9_14_0_2_um_filter_39_11</name>
    <dbReference type="NCBI Taxonomy" id="1974478"/>
    <lineage>
        <taxon>Bacteria</taxon>
        <taxon>Candidatus Shapironibacteriota</taxon>
    </lineage>
</organism>
<evidence type="ECO:0000313" key="8">
    <source>
        <dbReference type="Proteomes" id="UP000229816"/>
    </source>
</evidence>
<evidence type="ECO:0000313" key="7">
    <source>
        <dbReference type="EMBL" id="PJC28334.1"/>
    </source>
</evidence>
<dbReference type="GO" id="GO:0003735">
    <property type="term" value="F:structural constituent of ribosome"/>
    <property type="evidence" value="ECO:0007669"/>
    <property type="project" value="InterPro"/>
</dbReference>
<accession>A0A2M8ET90</accession>
<evidence type="ECO:0000256" key="3">
    <source>
        <dbReference type="ARBA" id="ARBA00023274"/>
    </source>
</evidence>
<name>A0A2M8ET90_9BACT</name>
<dbReference type="Pfam" id="PF00828">
    <property type="entry name" value="Ribosomal_L27A"/>
    <property type="match status" value="1"/>
</dbReference>
<dbReference type="InterPro" id="IPR001196">
    <property type="entry name" value="Ribosomal_uL15_CS"/>
</dbReference>
<evidence type="ECO:0000256" key="4">
    <source>
        <dbReference type="HAMAP-Rule" id="MF_01341"/>
    </source>
</evidence>
<sequence>MKLSKLPKITSRKIKRLGRGYGSGKGGHTVGRGAKGAKARGKIALTFEGTKIKKSLLKRLPLQRGKGKFKPSNFSPVIVNVKYLNVLPKNSSVNIETLIKHGIVKEKEAKEFGVKILGDGELKTPLKVELLCSGGAIKKIEKAGGKVVVRY</sequence>